<reference evidence="1" key="1">
    <citation type="journal article" date="2022" name="bioRxiv">
        <title>Sequencing and chromosome-scale assembly of the giantPleurodeles waltlgenome.</title>
        <authorList>
            <person name="Brown T."/>
            <person name="Elewa A."/>
            <person name="Iarovenko S."/>
            <person name="Subramanian E."/>
            <person name="Araus A.J."/>
            <person name="Petzold A."/>
            <person name="Susuki M."/>
            <person name="Suzuki K.-i.T."/>
            <person name="Hayashi T."/>
            <person name="Toyoda A."/>
            <person name="Oliveira C."/>
            <person name="Osipova E."/>
            <person name="Leigh N.D."/>
            <person name="Simon A."/>
            <person name="Yun M.H."/>
        </authorList>
    </citation>
    <scope>NUCLEOTIDE SEQUENCE</scope>
    <source>
        <strain evidence="1">20211129_DDA</strain>
        <tissue evidence="1">Liver</tissue>
    </source>
</reference>
<comment type="caution">
    <text evidence="1">The sequence shown here is derived from an EMBL/GenBank/DDBJ whole genome shotgun (WGS) entry which is preliminary data.</text>
</comment>
<proteinExistence type="predicted"/>
<evidence type="ECO:0000313" key="1">
    <source>
        <dbReference type="EMBL" id="KAJ1134489.1"/>
    </source>
</evidence>
<protein>
    <submittedName>
        <fullName evidence="1">Uncharacterized protein</fullName>
    </submittedName>
</protein>
<accession>A0AAV7Q2L3</accession>
<name>A0AAV7Q2L3_PLEWA</name>
<gene>
    <name evidence="1" type="ORF">NDU88_000940</name>
</gene>
<evidence type="ECO:0000313" key="2">
    <source>
        <dbReference type="Proteomes" id="UP001066276"/>
    </source>
</evidence>
<sequence>MEKNKVSDNLISDRVEDVVSRRKLERIVEDEDLEGEEVPACVTSDVGESDVGGSVGSMEKQLTFGNADSAPKGGDDKEGERCVVLFEVLCRYLKNYCTCARLLCVSVRILEWGDSEVGG</sequence>
<organism evidence="1 2">
    <name type="scientific">Pleurodeles waltl</name>
    <name type="common">Iberian ribbed newt</name>
    <dbReference type="NCBI Taxonomy" id="8319"/>
    <lineage>
        <taxon>Eukaryota</taxon>
        <taxon>Metazoa</taxon>
        <taxon>Chordata</taxon>
        <taxon>Craniata</taxon>
        <taxon>Vertebrata</taxon>
        <taxon>Euteleostomi</taxon>
        <taxon>Amphibia</taxon>
        <taxon>Batrachia</taxon>
        <taxon>Caudata</taxon>
        <taxon>Salamandroidea</taxon>
        <taxon>Salamandridae</taxon>
        <taxon>Pleurodelinae</taxon>
        <taxon>Pleurodeles</taxon>
    </lineage>
</organism>
<dbReference type="AlphaFoldDB" id="A0AAV7Q2L3"/>
<dbReference type="EMBL" id="JANPWB010000010">
    <property type="protein sequence ID" value="KAJ1134489.1"/>
    <property type="molecule type" value="Genomic_DNA"/>
</dbReference>
<keyword evidence="2" id="KW-1185">Reference proteome</keyword>
<dbReference type="Proteomes" id="UP001066276">
    <property type="component" value="Chromosome 6"/>
</dbReference>